<feature type="transmembrane region" description="Helical" evidence="6">
    <location>
        <begin position="333"/>
        <end position="353"/>
    </location>
</feature>
<dbReference type="EMBL" id="FNAU01000011">
    <property type="protein sequence ID" value="SDE50789.1"/>
    <property type="molecule type" value="Genomic_DNA"/>
</dbReference>
<feature type="transmembrane region" description="Helical" evidence="6">
    <location>
        <begin position="359"/>
        <end position="382"/>
    </location>
</feature>
<keyword evidence="4 6" id="KW-1133">Transmembrane helix</keyword>
<dbReference type="PANTHER" id="PTHR43385:SF1">
    <property type="entry name" value="RIBOFLAVIN TRANSPORTER RIBJ"/>
    <property type="match status" value="1"/>
</dbReference>
<dbReference type="Gene3D" id="1.20.1250.20">
    <property type="entry name" value="MFS general substrate transporter like domains"/>
    <property type="match status" value="2"/>
</dbReference>
<evidence type="ECO:0000313" key="10">
    <source>
        <dbReference type="Proteomes" id="UP000182744"/>
    </source>
</evidence>
<dbReference type="EMBL" id="JAWNFU010000006">
    <property type="protein sequence ID" value="MDY5154078.1"/>
    <property type="molecule type" value="Genomic_DNA"/>
</dbReference>
<dbReference type="RefSeq" id="WP_083330136.1">
    <property type="nucleotide sequence ID" value="NZ_FNAU01000011.1"/>
</dbReference>
<dbReference type="InterPro" id="IPR011701">
    <property type="entry name" value="MFS"/>
</dbReference>
<dbReference type="PANTHER" id="PTHR43385">
    <property type="entry name" value="RIBOFLAVIN TRANSPORTER RIBJ"/>
    <property type="match status" value="1"/>
</dbReference>
<dbReference type="AlphaFoldDB" id="A0A1G7DH97"/>
<feature type="transmembrane region" description="Helical" evidence="6">
    <location>
        <begin position="299"/>
        <end position="321"/>
    </location>
</feature>
<gene>
    <name evidence="8" type="ORF">R6G71_08520</name>
    <name evidence="9" type="ORF">SAMN05421878_11132</name>
</gene>
<evidence type="ECO:0000256" key="6">
    <source>
        <dbReference type="SAM" id="Phobius"/>
    </source>
</evidence>
<feature type="transmembrane region" description="Helical" evidence="6">
    <location>
        <begin position="57"/>
        <end position="79"/>
    </location>
</feature>
<evidence type="ECO:0000256" key="2">
    <source>
        <dbReference type="ARBA" id="ARBA00022448"/>
    </source>
</evidence>
<evidence type="ECO:0000313" key="8">
    <source>
        <dbReference type="EMBL" id="MDY5154078.1"/>
    </source>
</evidence>
<evidence type="ECO:0000256" key="3">
    <source>
        <dbReference type="ARBA" id="ARBA00022692"/>
    </source>
</evidence>
<reference evidence="10" key="2">
    <citation type="submission" date="2016-10" db="EMBL/GenBank/DDBJ databases">
        <authorList>
            <person name="Varghese N."/>
        </authorList>
    </citation>
    <scope>NUCLEOTIDE SEQUENCE [LARGE SCALE GENOMIC DNA]</scope>
    <source>
        <strain evidence="10">DSM 20639</strain>
    </source>
</reference>
<feature type="transmembrane region" description="Helical" evidence="6">
    <location>
        <begin position="425"/>
        <end position="446"/>
    </location>
</feature>
<accession>A0A1G7DH97</accession>
<feature type="transmembrane region" description="Helical" evidence="6">
    <location>
        <begin position="153"/>
        <end position="174"/>
    </location>
</feature>
<evidence type="ECO:0000259" key="7">
    <source>
        <dbReference type="PROSITE" id="PS50850"/>
    </source>
</evidence>
<dbReference type="Pfam" id="PF07690">
    <property type="entry name" value="MFS_1"/>
    <property type="match status" value="1"/>
</dbReference>
<protein>
    <submittedName>
        <fullName evidence="9">MFS transporter, OFA family, oxalate/formate antiporter</fullName>
    </submittedName>
    <submittedName>
        <fullName evidence="8">OFA family MFS transporter</fullName>
    </submittedName>
</protein>
<feature type="transmembrane region" description="Helical" evidence="6">
    <location>
        <begin position="271"/>
        <end position="293"/>
    </location>
</feature>
<reference evidence="8" key="3">
    <citation type="submission" date="2023-10" db="EMBL/GenBank/DDBJ databases">
        <title>Whole Genome based description of the genera Actinobaculum and Actinotignum reveals a complex phylogenetic relationship within the species included in the genus Actinotignum.</title>
        <authorList>
            <person name="Jensen C.S."/>
            <person name="Dargis R."/>
            <person name="Kemp M."/>
            <person name="Christensen J.J."/>
        </authorList>
    </citation>
    <scope>NUCLEOTIDE SEQUENCE</scope>
    <source>
        <strain evidence="8">Actinobaculum_suis_CCUG19206T</strain>
    </source>
</reference>
<evidence type="ECO:0000313" key="9">
    <source>
        <dbReference type="EMBL" id="SDE50789.1"/>
    </source>
</evidence>
<reference evidence="9" key="1">
    <citation type="submission" date="2016-10" db="EMBL/GenBank/DDBJ databases">
        <authorList>
            <person name="de Groot N.N."/>
        </authorList>
    </citation>
    <scope>NUCLEOTIDE SEQUENCE [LARGE SCALE GENOMIC DNA]</scope>
    <source>
        <strain evidence="9">DSM 20639</strain>
    </source>
</reference>
<feature type="transmembrane region" description="Helical" evidence="6">
    <location>
        <begin position="91"/>
        <end position="109"/>
    </location>
</feature>
<dbReference type="SUPFAM" id="SSF103473">
    <property type="entry name" value="MFS general substrate transporter"/>
    <property type="match status" value="1"/>
</dbReference>
<keyword evidence="3 6" id="KW-0812">Transmembrane</keyword>
<feature type="transmembrane region" description="Helical" evidence="6">
    <location>
        <begin position="115"/>
        <end position="132"/>
    </location>
</feature>
<dbReference type="Proteomes" id="UP000182744">
    <property type="component" value="Unassembled WGS sequence"/>
</dbReference>
<keyword evidence="10" id="KW-1185">Reference proteome</keyword>
<dbReference type="InterPro" id="IPR052983">
    <property type="entry name" value="MFS_Riboflavin_Transporter"/>
</dbReference>
<dbReference type="GO" id="GO:0022857">
    <property type="term" value="F:transmembrane transporter activity"/>
    <property type="evidence" value="ECO:0007669"/>
    <property type="project" value="InterPro"/>
</dbReference>
<dbReference type="InterPro" id="IPR020846">
    <property type="entry name" value="MFS_dom"/>
</dbReference>
<name>A0A1G7DH97_9ACTO</name>
<feature type="transmembrane region" description="Helical" evidence="6">
    <location>
        <begin position="394"/>
        <end position="413"/>
    </location>
</feature>
<evidence type="ECO:0000256" key="4">
    <source>
        <dbReference type="ARBA" id="ARBA00022989"/>
    </source>
</evidence>
<dbReference type="Proteomes" id="UP001273799">
    <property type="component" value="Unassembled WGS sequence"/>
</dbReference>
<feature type="domain" description="Major facilitator superfamily (MFS) profile" evidence="7">
    <location>
        <begin position="23"/>
        <end position="451"/>
    </location>
</feature>
<evidence type="ECO:0000256" key="1">
    <source>
        <dbReference type="ARBA" id="ARBA00004651"/>
    </source>
</evidence>
<evidence type="ECO:0000256" key="5">
    <source>
        <dbReference type="ARBA" id="ARBA00023136"/>
    </source>
</evidence>
<feature type="transmembrane region" description="Helical" evidence="6">
    <location>
        <begin position="180"/>
        <end position="201"/>
    </location>
</feature>
<sequence>MNKASTLVTAGGRKEGTAALAGNRWAVLVGTVLMMLTTGALQAFSVFAPPVSATQGWALPDVMLAFGFTSLLVPVVMILSGKWLDAGYARTLMLIGGGLFGLGHIVAGLAPNLPLFVLGYGLVTGTGQGLLYSSALTNTMRYFPDRRGQVSGLITAGMGLGAVLVAPLAVSLIAKMGVSATFIALGLAFAVLNLGAALFLVRSCPAGYVPAGYTGPAKAAAKNVEGKAAQKPAAKNPAANRGSAKARARASARASAPQNLQWREILRTARFWIIAGMFFLGGCFGAVIMSSLASIGQNMFGLAPATAALYVSLFAGCNAAARIVWGSIADRWGIINTLAAVFSLGVLALAILAFGTGTWVSPVGVVIISCAFGGIMSLFAPLTVENFGPKFNGVNYGIVFIAFCLASFLAPRWGASMAATAGGDFTGALIVCMILAAVGLGLTILYRLAPQPASRGETVEAARGKAR</sequence>
<keyword evidence="5 6" id="KW-0472">Membrane</keyword>
<dbReference type="InterPro" id="IPR036259">
    <property type="entry name" value="MFS_trans_sf"/>
</dbReference>
<dbReference type="PROSITE" id="PS50850">
    <property type="entry name" value="MFS"/>
    <property type="match status" value="1"/>
</dbReference>
<proteinExistence type="predicted"/>
<feature type="transmembrane region" description="Helical" evidence="6">
    <location>
        <begin position="25"/>
        <end position="45"/>
    </location>
</feature>
<dbReference type="CDD" id="cd17353">
    <property type="entry name" value="MFS_OFA_like"/>
    <property type="match status" value="1"/>
</dbReference>
<comment type="subcellular location">
    <subcellularLocation>
        <location evidence="1">Cell membrane</location>
        <topology evidence="1">Multi-pass membrane protein</topology>
    </subcellularLocation>
</comment>
<organism evidence="9 10">
    <name type="scientific">Actinobaculum suis</name>
    <dbReference type="NCBI Taxonomy" id="1657"/>
    <lineage>
        <taxon>Bacteria</taxon>
        <taxon>Bacillati</taxon>
        <taxon>Actinomycetota</taxon>
        <taxon>Actinomycetes</taxon>
        <taxon>Actinomycetales</taxon>
        <taxon>Actinomycetaceae</taxon>
        <taxon>Actinobaculum</taxon>
    </lineage>
</organism>
<dbReference type="GO" id="GO:0005886">
    <property type="term" value="C:plasma membrane"/>
    <property type="evidence" value="ECO:0007669"/>
    <property type="project" value="UniProtKB-SubCell"/>
</dbReference>
<keyword evidence="2" id="KW-0813">Transport</keyword>